<evidence type="ECO:0000313" key="1">
    <source>
        <dbReference type="EMBL" id="CAD8175894.1"/>
    </source>
</evidence>
<organism evidence="1 2">
    <name type="scientific">Paramecium octaurelia</name>
    <dbReference type="NCBI Taxonomy" id="43137"/>
    <lineage>
        <taxon>Eukaryota</taxon>
        <taxon>Sar</taxon>
        <taxon>Alveolata</taxon>
        <taxon>Ciliophora</taxon>
        <taxon>Intramacronucleata</taxon>
        <taxon>Oligohymenophorea</taxon>
        <taxon>Peniculida</taxon>
        <taxon>Parameciidae</taxon>
        <taxon>Paramecium</taxon>
    </lineage>
</organism>
<comment type="caution">
    <text evidence="1">The sequence shown here is derived from an EMBL/GenBank/DDBJ whole genome shotgun (WGS) entry which is preliminary data.</text>
</comment>
<dbReference type="EMBL" id="CAJJDP010000065">
    <property type="protein sequence ID" value="CAD8175894.1"/>
    <property type="molecule type" value="Genomic_DNA"/>
</dbReference>
<gene>
    <name evidence="1" type="ORF">POCTA_138.1.T0660113</name>
</gene>
<accession>A0A8S1VFL1</accession>
<keyword evidence="2" id="KW-1185">Reference proteome</keyword>
<proteinExistence type="predicted"/>
<reference evidence="1" key="1">
    <citation type="submission" date="2021-01" db="EMBL/GenBank/DDBJ databases">
        <authorList>
            <consortium name="Genoscope - CEA"/>
            <person name="William W."/>
        </authorList>
    </citation>
    <scope>NUCLEOTIDE SEQUENCE</scope>
</reference>
<dbReference type="Proteomes" id="UP000683925">
    <property type="component" value="Unassembled WGS sequence"/>
</dbReference>
<protein>
    <submittedName>
        <fullName evidence="1">Uncharacterized protein</fullName>
    </submittedName>
</protein>
<dbReference type="AlphaFoldDB" id="A0A8S1VFL1"/>
<evidence type="ECO:0000313" key="2">
    <source>
        <dbReference type="Proteomes" id="UP000683925"/>
    </source>
</evidence>
<sequence>MIRSNHRRNIEIFKLNKIQYNLIITISFTPHTKLEDKKQAISKK</sequence>
<name>A0A8S1VFL1_PAROT</name>